<dbReference type="Proteomes" id="UP000055590">
    <property type="component" value="Chromosome"/>
</dbReference>
<dbReference type="GO" id="GO:0016020">
    <property type="term" value="C:membrane"/>
    <property type="evidence" value="ECO:0007669"/>
    <property type="project" value="InterPro"/>
</dbReference>
<evidence type="ECO:0000313" key="1">
    <source>
        <dbReference type="EMBL" id="AKU89654.1"/>
    </source>
</evidence>
<gene>
    <name evidence="1" type="ORF">AKJ08_0041</name>
</gene>
<dbReference type="InterPro" id="IPR015919">
    <property type="entry name" value="Cadherin-like_sf"/>
</dbReference>
<dbReference type="SUPFAM" id="SSF49313">
    <property type="entry name" value="Cadherin-like"/>
    <property type="match status" value="1"/>
</dbReference>
<organism evidence="1 2">
    <name type="scientific">Vulgatibacter incomptus</name>
    <dbReference type="NCBI Taxonomy" id="1391653"/>
    <lineage>
        <taxon>Bacteria</taxon>
        <taxon>Pseudomonadati</taxon>
        <taxon>Myxococcota</taxon>
        <taxon>Myxococcia</taxon>
        <taxon>Myxococcales</taxon>
        <taxon>Cystobacterineae</taxon>
        <taxon>Vulgatibacteraceae</taxon>
        <taxon>Vulgatibacter</taxon>
    </lineage>
</organism>
<name>A0A0K1P971_9BACT</name>
<sequence>MDDLLVELASQGNDPSIVEDLLADAYVGLPYTQRMTRTQGPVSVTWSIVGGLNHTWLSMDSASGVLTGTPSLGDLGPVSVVVRAEDPSDPSVGDERELVFEVSSAAIYFSTGFEDACPNGWTLRGDWECGTPSSVGPSTAFGGNQSLATKIGGNYSNDRLYASSNATSPEIDLTSAISPILWFRMWTDTEGQVWDGVNLKVSRNGGSFDVLTDVAPPLCQRSCRLVVTA</sequence>
<dbReference type="Gene3D" id="2.60.40.10">
    <property type="entry name" value="Immunoglobulins"/>
    <property type="match status" value="1"/>
</dbReference>
<evidence type="ECO:0000313" key="2">
    <source>
        <dbReference type="Proteomes" id="UP000055590"/>
    </source>
</evidence>
<dbReference type="KEGG" id="vin:AKJ08_0041"/>
<dbReference type="EMBL" id="CP012332">
    <property type="protein sequence ID" value="AKU89654.1"/>
    <property type="molecule type" value="Genomic_DNA"/>
</dbReference>
<proteinExistence type="predicted"/>
<dbReference type="InterPro" id="IPR013783">
    <property type="entry name" value="Ig-like_fold"/>
</dbReference>
<reference evidence="1 2" key="1">
    <citation type="submission" date="2015-08" db="EMBL/GenBank/DDBJ databases">
        <authorList>
            <person name="Babu N.S."/>
            <person name="Beckwith C.J."/>
            <person name="Beseler K.G."/>
            <person name="Brison A."/>
            <person name="Carone J.V."/>
            <person name="Caskin T.P."/>
            <person name="Diamond M."/>
            <person name="Durham M.E."/>
            <person name="Foxe J.M."/>
            <person name="Go M."/>
            <person name="Henderson B.A."/>
            <person name="Jones I.B."/>
            <person name="McGettigan J.A."/>
            <person name="Micheletti S.J."/>
            <person name="Nasrallah M.E."/>
            <person name="Ortiz D."/>
            <person name="Piller C.R."/>
            <person name="Privatt S.R."/>
            <person name="Schneider S.L."/>
            <person name="Sharp S."/>
            <person name="Smith T.C."/>
            <person name="Stanton J.D."/>
            <person name="Ullery H.E."/>
            <person name="Wilson R.J."/>
            <person name="Serrano M.G."/>
            <person name="Buck G."/>
            <person name="Lee V."/>
            <person name="Wang Y."/>
            <person name="Carvalho R."/>
            <person name="Voegtly L."/>
            <person name="Shi R."/>
            <person name="Duckworth R."/>
            <person name="Johnson A."/>
            <person name="Loviza R."/>
            <person name="Walstead R."/>
            <person name="Shah Z."/>
            <person name="Kiflezghi M."/>
            <person name="Wade K."/>
            <person name="Ball S.L."/>
            <person name="Bradley K.W."/>
            <person name="Asai D.J."/>
            <person name="Bowman C.A."/>
            <person name="Russell D.A."/>
            <person name="Pope W.H."/>
            <person name="Jacobs-Sera D."/>
            <person name="Hendrix R.W."/>
            <person name="Hatfull G.F."/>
        </authorList>
    </citation>
    <scope>NUCLEOTIDE SEQUENCE [LARGE SCALE GENOMIC DNA]</scope>
    <source>
        <strain evidence="1 2">DSM 27710</strain>
    </source>
</reference>
<accession>A0A0K1P971</accession>
<dbReference type="AlphaFoldDB" id="A0A0K1P971"/>
<keyword evidence="2" id="KW-1185">Reference proteome</keyword>
<dbReference type="STRING" id="1391653.AKJ08_0041"/>
<protein>
    <recommendedName>
        <fullName evidence="3">Dystroglycan-type cadherin-like domain-containing protein</fullName>
    </recommendedName>
</protein>
<evidence type="ECO:0008006" key="3">
    <source>
        <dbReference type="Google" id="ProtNLM"/>
    </source>
</evidence>
<dbReference type="GO" id="GO:0005509">
    <property type="term" value="F:calcium ion binding"/>
    <property type="evidence" value="ECO:0007669"/>
    <property type="project" value="InterPro"/>
</dbReference>